<accession>A0A2A2KH34</accession>
<comment type="caution">
    <text evidence="2">The sequence shown here is derived from an EMBL/GenBank/DDBJ whole genome shotgun (WGS) entry which is preliminary data.</text>
</comment>
<name>A0A2A2KH34_9BILA</name>
<proteinExistence type="predicted"/>
<dbReference type="Proteomes" id="UP000218231">
    <property type="component" value="Unassembled WGS sequence"/>
</dbReference>
<sequence length="98" mass="11547">MKILILSFLAFLTTVNAQDYNYNQVVTPIPWLSNNFNFGFPTRLWDSYFKPYQTTTASPSPYHQYYSNLGWRTDRGGNIFHNINDYASFHVYKASQYP</sequence>
<evidence type="ECO:0000256" key="1">
    <source>
        <dbReference type="SAM" id="SignalP"/>
    </source>
</evidence>
<dbReference type="AlphaFoldDB" id="A0A2A2KH34"/>
<dbReference type="EMBL" id="LIAE01008638">
    <property type="protein sequence ID" value="PAV73227.1"/>
    <property type="molecule type" value="Genomic_DNA"/>
</dbReference>
<protein>
    <submittedName>
        <fullName evidence="2">Uncharacterized protein</fullName>
    </submittedName>
</protein>
<keyword evidence="1" id="KW-0732">Signal</keyword>
<feature type="chain" id="PRO_5012855811" evidence="1">
    <location>
        <begin position="18"/>
        <end position="98"/>
    </location>
</feature>
<evidence type="ECO:0000313" key="3">
    <source>
        <dbReference type="Proteomes" id="UP000218231"/>
    </source>
</evidence>
<evidence type="ECO:0000313" key="2">
    <source>
        <dbReference type="EMBL" id="PAV73227.1"/>
    </source>
</evidence>
<keyword evidence="3" id="KW-1185">Reference proteome</keyword>
<organism evidence="2 3">
    <name type="scientific">Diploscapter pachys</name>
    <dbReference type="NCBI Taxonomy" id="2018661"/>
    <lineage>
        <taxon>Eukaryota</taxon>
        <taxon>Metazoa</taxon>
        <taxon>Ecdysozoa</taxon>
        <taxon>Nematoda</taxon>
        <taxon>Chromadorea</taxon>
        <taxon>Rhabditida</taxon>
        <taxon>Rhabditina</taxon>
        <taxon>Rhabditomorpha</taxon>
        <taxon>Rhabditoidea</taxon>
        <taxon>Rhabditidae</taxon>
        <taxon>Diploscapter</taxon>
    </lineage>
</organism>
<feature type="signal peptide" evidence="1">
    <location>
        <begin position="1"/>
        <end position="17"/>
    </location>
</feature>
<gene>
    <name evidence="2" type="ORF">WR25_14316</name>
</gene>
<reference evidence="2 3" key="1">
    <citation type="journal article" date="2017" name="Curr. Biol.">
        <title>Genome architecture and evolution of a unichromosomal asexual nematode.</title>
        <authorList>
            <person name="Fradin H."/>
            <person name="Zegar C."/>
            <person name="Gutwein M."/>
            <person name="Lucas J."/>
            <person name="Kovtun M."/>
            <person name="Corcoran D."/>
            <person name="Baugh L.R."/>
            <person name="Kiontke K."/>
            <person name="Gunsalus K."/>
            <person name="Fitch D.H."/>
            <person name="Piano F."/>
        </authorList>
    </citation>
    <scope>NUCLEOTIDE SEQUENCE [LARGE SCALE GENOMIC DNA]</scope>
    <source>
        <strain evidence="2">PF1309</strain>
    </source>
</reference>